<reference evidence="10 11" key="1">
    <citation type="journal article" date="2009" name="Stand. Genomic Sci.">
        <title>Complete genome sequence of Jonesia denitrificans type strain (Prevot 55134).</title>
        <authorList>
            <person name="Pukall R."/>
            <person name="Gehrich-Schroter G."/>
            <person name="Lapidus A."/>
            <person name="Nolan M."/>
            <person name="Glavina Del Rio T."/>
            <person name="Lucas S."/>
            <person name="Chen F."/>
            <person name="Tice H."/>
            <person name="Pitluck S."/>
            <person name="Cheng J.F."/>
            <person name="Copeland A."/>
            <person name="Saunders E."/>
            <person name="Brettin T."/>
            <person name="Detter J.C."/>
            <person name="Bruce D."/>
            <person name="Goodwin L."/>
            <person name="Pati A."/>
            <person name="Ivanova N."/>
            <person name="Mavromatis K."/>
            <person name="Ovchinnikova G."/>
            <person name="Chen A."/>
            <person name="Palaniappan K."/>
            <person name="Land M."/>
            <person name="Hauser L."/>
            <person name="Chang Y.J."/>
            <person name="Jeffries C.D."/>
            <person name="Chain P."/>
            <person name="Goker M."/>
            <person name="Bristow J."/>
            <person name="Eisen J.A."/>
            <person name="Markowitz V."/>
            <person name="Hugenholtz P."/>
            <person name="Kyrpides N.C."/>
            <person name="Klenk H.P."/>
            <person name="Han C."/>
        </authorList>
    </citation>
    <scope>NUCLEOTIDE SEQUENCE [LARGE SCALE GENOMIC DNA]</scope>
    <source>
        <strain evidence="11">ATCC 14870 / DSM 20603 / BCRC 15368 / CIP 55.134 / JCM 11481 / NBRC 15587 / NCTC 10816 / Prevot 55134</strain>
    </source>
</reference>
<dbReference type="KEGG" id="jde:Jden_2016"/>
<evidence type="ECO:0000313" key="11">
    <source>
        <dbReference type="Proteomes" id="UP000000628"/>
    </source>
</evidence>
<dbReference type="PROSITE" id="PS51123">
    <property type="entry name" value="OMPA_2"/>
    <property type="match status" value="1"/>
</dbReference>
<dbReference type="AlphaFoldDB" id="C7R0J0"/>
<dbReference type="GO" id="GO:0005886">
    <property type="term" value="C:plasma membrane"/>
    <property type="evidence" value="ECO:0007669"/>
    <property type="project" value="UniProtKB-SubCell"/>
</dbReference>
<dbReference type="CDD" id="cd07185">
    <property type="entry name" value="OmpA_C-like"/>
    <property type="match status" value="1"/>
</dbReference>
<keyword evidence="3" id="KW-1003">Cell membrane</keyword>
<evidence type="ECO:0000256" key="6">
    <source>
        <dbReference type="ARBA" id="ARBA00023136"/>
    </source>
</evidence>
<evidence type="ECO:0000256" key="8">
    <source>
        <dbReference type="SAM" id="Phobius"/>
    </source>
</evidence>
<organism evidence="10 11">
    <name type="scientific">Jonesia denitrificans (strain ATCC 14870 / DSM 20603 / BCRC 15368 / CIP 55.134 / JCM 11481 / NBRC 15587 / NCTC 10816 / Prevot 55134)</name>
    <name type="common">Listeria denitrificans</name>
    <dbReference type="NCBI Taxonomy" id="471856"/>
    <lineage>
        <taxon>Bacteria</taxon>
        <taxon>Bacillati</taxon>
        <taxon>Actinomycetota</taxon>
        <taxon>Actinomycetes</taxon>
        <taxon>Micrococcales</taxon>
        <taxon>Jonesiaceae</taxon>
        <taxon>Jonesia</taxon>
    </lineage>
</organism>
<evidence type="ECO:0000256" key="3">
    <source>
        <dbReference type="ARBA" id="ARBA00022475"/>
    </source>
</evidence>
<dbReference type="HOGENOM" id="CLU_016890_0_0_11"/>
<evidence type="ECO:0000256" key="7">
    <source>
        <dbReference type="PROSITE-ProRule" id="PRU00473"/>
    </source>
</evidence>
<dbReference type="InterPro" id="IPR050330">
    <property type="entry name" value="Bact_OuterMem_StrucFunc"/>
</dbReference>
<dbReference type="STRING" id="471856.Jden_2016"/>
<evidence type="ECO:0000259" key="9">
    <source>
        <dbReference type="PROSITE" id="PS51123"/>
    </source>
</evidence>
<dbReference type="InterPro" id="IPR036737">
    <property type="entry name" value="OmpA-like_sf"/>
</dbReference>
<proteinExistence type="inferred from homology"/>
<dbReference type="OrthoDB" id="9815217at2"/>
<sequence>MSKPRSARKKGHEEEHANHERWLVSYADMLTVLVGLFIVLYAMSQVDQAKFEQLAASLSVSFGGSGSSILSDGSSIIDANTAITPTSVEPPDEFLAAALRNDNSGSDEDSGQAGDAEEEAIDPKDMAAAQAEYENLQSLADRIDAALRKRGLEGSVEYRINERGLIVGLVSDELFFQADTARLTKTTERVVDTTARILRELDNELSIEGHANSLQSVNYKSNWELSSDRATQVLRRYVEKGKISGTRIAAVGFGDTRPLADNDTKRGLKINRRVDIVILSSQPERVRDLIPMIAKNDTNGDRNAD</sequence>
<dbReference type="Proteomes" id="UP000000628">
    <property type="component" value="Chromosome"/>
</dbReference>
<keyword evidence="11" id="KW-1185">Reference proteome</keyword>
<dbReference type="eggNOG" id="COG1360">
    <property type="taxonomic scope" value="Bacteria"/>
</dbReference>
<dbReference type="RefSeq" id="WP_015772282.1">
    <property type="nucleotide sequence ID" value="NC_013174.1"/>
</dbReference>
<dbReference type="Gene3D" id="3.30.1330.60">
    <property type="entry name" value="OmpA-like domain"/>
    <property type="match status" value="1"/>
</dbReference>
<accession>C7R0J0</accession>
<feature type="domain" description="OmpA-like" evidence="9">
    <location>
        <begin position="163"/>
        <end position="282"/>
    </location>
</feature>
<protein>
    <submittedName>
        <fullName evidence="10">OmpA/MotB domain protein</fullName>
    </submittedName>
</protein>
<dbReference type="Pfam" id="PF13677">
    <property type="entry name" value="MotB_plug"/>
    <property type="match status" value="1"/>
</dbReference>
<gene>
    <name evidence="10" type="ordered locus">Jden_2016</name>
</gene>
<dbReference type="InterPro" id="IPR006665">
    <property type="entry name" value="OmpA-like"/>
</dbReference>
<comment type="similarity">
    <text evidence="2">Belongs to the MotB family.</text>
</comment>
<dbReference type="InterPro" id="IPR025713">
    <property type="entry name" value="MotB-like_N_dom"/>
</dbReference>
<dbReference type="PANTHER" id="PTHR30329">
    <property type="entry name" value="STATOR ELEMENT OF FLAGELLAR MOTOR COMPLEX"/>
    <property type="match status" value="1"/>
</dbReference>
<evidence type="ECO:0000256" key="2">
    <source>
        <dbReference type="ARBA" id="ARBA00008914"/>
    </source>
</evidence>
<comment type="subcellular location">
    <subcellularLocation>
        <location evidence="1">Cell membrane</location>
        <topology evidence="1">Single-pass membrane protein</topology>
    </subcellularLocation>
</comment>
<feature type="transmembrane region" description="Helical" evidence="8">
    <location>
        <begin position="21"/>
        <end position="43"/>
    </location>
</feature>
<keyword evidence="6 7" id="KW-0472">Membrane</keyword>
<evidence type="ECO:0000256" key="1">
    <source>
        <dbReference type="ARBA" id="ARBA00004162"/>
    </source>
</evidence>
<dbReference type="EMBL" id="CP001706">
    <property type="protein sequence ID" value="ACV09654.1"/>
    <property type="molecule type" value="Genomic_DNA"/>
</dbReference>
<dbReference type="SUPFAM" id="SSF103088">
    <property type="entry name" value="OmpA-like"/>
    <property type="match status" value="1"/>
</dbReference>
<evidence type="ECO:0000313" key="10">
    <source>
        <dbReference type="EMBL" id="ACV09654.1"/>
    </source>
</evidence>
<name>C7R0J0_JONDD</name>
<evidence type="ECO:0000256" key="4">
    <source>
        <dbReference type="ARBA" id="ARBA00022692"/>
    </source>
</evidence>
<evidence type="ECO:0000256" key="5">
    <source>
        <dbReference type="ARBA" id="ARBA00022989"/>
    </source>
</evidence>
<dbReference type="PANTHER" id="PTHR30329:SF21">
    <property type="entry name" value="LIPOPROTEIN YIAD-RELATED"/>
    <property type="match status" value="1"/>
</dbReference>
<dbReference type="Pfam" id="PF00691">
    <property type="entry name" value="OmpA"/>
    <property type="match status" value="1"/>
</dbReference>
<keyword evidence="5 8" id="KW-1133">Transmembrane helix</keyword>
<keyword evidence="4 8" id="KW-0812">Transmembrane</keyword>